<feature type="non-terminal residue" evidence="2">
    <location>
        <position position="81"/>
    </location>
</feature>
<evidence type="ECO:0000313" key="3">
    <source>
        <dbReference type="Proteomes" id="UP000681967"/>
    </source>
</evidence>
<gene>
    <name evidence="2" type="ORF">BYL167_LOCUS48586</name>
</gene>
<reference evidence="2" key="1">
    <citation type="submission" date="2021-02" db="EMBL/GenBank/DDBJ databases">
        <authorList>
            <person name="Nowell W R."/>
        </authorList>
    </citation>
    <scope>NUCLEOTIDE SEQUENCE</scope>
</reference>
<accession>A0A8S3BET6</accession>
<comment type="caution">
    <text evidence="2">The sequence shown here is derived from an EMBL/GenBank/DDBJ whole genome shotgun (WGS) entry which is preliminary data.</text>
</comment>
<evidence type="ECO:0000256" key="1">
    <source>
        <dbReference type="SAM" id="MobiDB-lite"/>
    </source>
</evidence>
<name>A0A8S3BET6_9BILA</name>
<sequence>ALNIDLNEKPIQSIPTPPRPPPVISQTKEPSPERVETAPEKTKKYKKKKTTEKQEEASTSKSKQKHHNYKQIEPPVHEEEE</sequence>
<evidence type="ECO:0000313" key="2">
    <source>
        <dbReference type="EMBL" id="CAF4811572.1"/>
    </source>
</evidence>
<dbReference type="AlphaFoldDB" id="A0A8S3BET6"/>
<dbReference type="EMBL" id="CAJOBH010142386">
    <property type="protein sequence ID" value="CAF4811572.1"/>
    <property type="molecule type" value="Genomic_DNA"/>
</dbReference>
<feature type="non-terminal residue" evidence="2">
    <location>
        <position position="1"/>
    </location>
</feature>
<feature type="compositionally biased region" description="Basic and acidic residues" evidence="1">
    <location>
        <begin position="30"/>
        <end position="42"/>
    </location>
</feature>
<protein>
    <submittedName>
        <fullName evidence="2">Uncharacterized protein</fullName>
    </submittedName>
</protein>
<feature type="region of interest" description="Disordered" evidence="1">
    <location>
        <begin position="1"/>
        <end position="81"/>
    </location>
</feature>
<dbReference type="Proteomes" id="UP000681967">
    <property type="component" value="Unassembled WGS sequence"/>
</dbReference>
<proteinExistence type="predicted"/>
<organism evidence="2 3">
    <name type="scientific">Rotaria magnacalcarata</name>
    <dbReference type="NCBI Taxonomy" id="392030"/>
    <lineage>
        <taxon>Eukaryota</taxon>
        <taxon>Metazoa</taxon>
        <taxon>Spiralia</taxon>
        <taxon>Gnathifera</taxon>
        <taxon>Rotifera</taxon>
        <taxon>Eurotatoria</taxon>
        <taxon>Bdelloidea</taxon>
        <taxon>Philodinida</taxon>
        <taxon>Philodinidae</taxon>
        <taxon>Rotaria</taxon>
    </lineage>
</organism>